<evidence type="ECO:0000256" key="7">
    <source>
        <dbReference type="ARBA" id="ARBA00022741"/>
    </source>
</evidence>
<evidence type="ECO:0000256" key="9">
    <source>
        <dbReference type="ARBA" id="ARBA00023136"/>
    </source>
</evidence>
<organism evidence="13 14">
    <name type="scientific">Nitratidesulfovibrio vulgaris (strain DP4)</name>
    <name type="common">Desulfovibrio vulgaris</name>
    <dbReference type="NCBI Taxonomy" id="391774"/>
    <lineage>
        <taxon>Bacteria</taxon>
        <taxon>Pseudomonadati</taxon>
        <taxon>Thermodesulfobacteriota</taxon>
        <taxon>Desulfovibrionia</taxon>
        <taxon>Desulfovibrionales</taxon>
        <taxon>Desulfovibrionaceae</taxon>
        <taxon>Nitratidesulfovibrio</taxon>
    </lineage>
</organism>
<dbReference type="InterPro" id="IPR017871">
    <property type="entry name" value="ABC_transporter-like_CS"/>
</dbReference>
<evidence type="ECO:0000256" key="5">
    <source>
        <dbReference type="ARBA" id="ARBA00022475"/>
    </source>
</evidence>
<dbReference type="PANTHER" id="PTHR24220">
    <property type="entry name" value="IMPORT ATP-BINDING PROTEIN"/>
    <property type="match status" value="1"/>
</dbReference>
<proteinExistence type="inferred from homology"/>
<feature type="domain" description="ABC transporter" evidence="12">
    <location>
        <begin position="2"/>
        <end position="237"/>
    </location>
</feature>
<keyword evidence="7 11" id="KW-0547">Nucleotide-binding</keyword>
<comment type="function">
    <text evidence="1">Part of the ABC transporter FtsEX involved in cellular division. Important for assembly or stability of the septal ring.</text>
</comment>
<keyword evidence="6 11" id="KW-0132">Cell division</keyword>
<evidence type="ECO:0000256" key="4">
    <source>
        <dbReference type="ARBA" id="ARBA00022448"/>
    </source>
</evidence>
<dbReference type="Proteomes" id="UP000009173">
    <property type="component" value="Chromosome"/>
</dbReference>
<comment type="similarity">
    <text evidence="2 11">Belongs to the ABC transporter superfamily.</text>
</comment>
<comment type="subcellular location">
    <subcellularLocation>
        <location evidence="11">Cell membrane</location>
        <topology evidence="11">Peripheral membrane protein</topology>
        <orientation evidence="11">Cytoplasmic side</orientation>
    </subcellularLocation>
</comment>
<dbReference type="Gene3D" id="3.40.50.300">
    <property type="entry name" value="P-loop containing nucleotide triphosphate hydrolases"/>
    <property type="match status" value="1"/>
</dbReference>
<comment type="subunit">
    <text evidence="11">Homodimer. Forms a membrane-associated complex with FtsX.</text>
</comment>
<name>A0A0H3A4T7_NITV4</name>
<dbReference type="InterPro" id="IPR027417">
    <property type="entry name" value="P-loop_NTPase"/>
</dbReference>
<evidence type="ECO:0000256" key="3">
    <source>
        <dbReference type="ARBA" id="ARBA00020019"/>
    </source>
</evidence>
<dbReference type="SUPFAM" id="SSF52540">
    <property type="entry name" value="P-loop containing nucleoside triphosphate hydrolases"/>
    <property type="match status" value="1"/>
</dbReference>
<sequence>MLDIRHLSHNYGSHWALKDCSFTLEKGGFLFLSGPSGAGKTTLLRLLHGALPLQRGQAQVAGFDLARLRSRDLPALRRHVSVVFQDFRILPARTAFANIALPLEVRGLDARASGRRVRAVARALGLEHRLDTPAGELSGGEQQRVAVARAIVVNPQVLLADEPTGNLDPDLSLRLMDVFMQFNAYGTTVVLATHNPELIRRNPAARLIHLDDGMITHANWPGARLSCRADACDLLEGP</sequence>
<dbReference type="KEGG" id="dvl:Dvul_0022"/>
<evidence type="ECO:0000256" key="6">
    <source>
        <dbReference type="ARBA" id="ARBA00022618"/>
    </source>
</evidence>
<evidence type="ECO:0000256" key="2">
    <source>
        <dbReference type="ARBA" id="ARBA00005417"/>
    </source>
</evidence>
<evidence type="ECO:0000313" key="13">
    <source>
        <dbReference type="EMBL" id="ABM27046.1"/>
    </source>
</evidence>
<dbReference type="SMART" id="SM00382">
    <property type="entry name" value="AAA"/>
    <property type="match status" value="1"/>
</dbReference>
<dbReference type="InterPro" id="IPR005286">
    <property type="entry name" value="Cell_div_FtsE"/>
</dbReference>
<keyword evidence="4" id="KW-0813">Transport</keyword>
<dbReference type="GO" id="GO:0005524">
    <property type="term" value="F:ATP binding"/>
    <property type="evidence" value="ECO:0007669"/>
    <property type="project" value="UniProtKB-UniRule"/>
</dbReference>
<dbReference type="Pfam" id="PF00005">
    <property type="entry name" value="ABC_tran"/>
    <property type="match status" value="1"/>
</dbReference>
<evidence type="ECO:0000256" key="8">
    <source>
        <dbReference type="ARBA" id="ARBA00022840"/>
    </source>
</evidence>
<reference evidence="14" key="1">
    <citation type="journal article" date="2009" name="Environ. Microbiol.">
        <title>Contribution of mobile genetic elements to Desulfovibrio vulgaris genome plasticity.</title>
        <authorList>
            <person name="Walker C.B."/>
            <person name="Stolyar S."/>
            <person name="Chivian D."/>
            <person name="Pinel N."/>
            <person name="Gabster J.A."/>
            <person name="Dehal P.S."/>
            <person name="He Z."/>
            <person name="Yang Z.K."/>
            <person name="Yen H.C."/>
            <person name="Zhou J."/>
            <person name="Wall J.D."/>
            <person name="Hazen T.C."/>
            <person name="Arkin A.P."/>
            <person name="Stahl D.A."/>
        </authorList>
    </citation>
    <scope>NUCLEOTIDE SEQUENCE [LARGE SCALE GENOMIC DNA]</scope>
    <source>
        <strain evidence="14">DP4</strain>
    </source>
</reference>
<dbReference type="HOGENOM" id="CLU_000604_1_22_7"/>
<dbReference type="AlphaFoldDB" id="A0A0H3A4T7"/>
<evidence type="ECO:0000256" key="11">
    <source>
        <dbReference type="RuleBase" id="RU365094"/>
    </source>
</evidence>
<dbReference type="InterPro" id="IPR003439">
    <property type="entry name" value="ABC_transporter-like_ATP-bd"/>
</dbReference>
<dbReference type="FunFam" id="3.40.50.300:FF:000056">
    <property type="entry name" value="Cell division ATP-binding protein FtsE"/>
    <property type="match status" value="1"/>
</dbReference>
<dbReference type="GO" id="GO:0016887">
    <property type="term" value="F:ATP hydrolysis activity"/>
    <property type="evidence" value="ECO:0007669"/>
    <property type="project" value="InterPro"/>
</dbReference>
<dbReference type="InterPro" id="IPR003593">
    <property type="entry name" value="AAA+_ATPase"/>
</dbReference>
<dbReference type="EMBL" id="CP000527">
    <property type="protein sequence ID" value="ABM27046.1"/>
    <property type="molecule type" value="Genomic_DNA"/>
</dbReference>
<keyword evidence="10 11" id="KW-0131">Cell cycle</keyword>
<evidence type="ECO:0000256" key="1">
    <source>
        <dbReference type="ARBA" id="ARBA00002579"/>
    </source>
</evidence>
<dbReference type="PROSITE" id="PS00211">
    <property type="entry name" value="ABC_TRANSPORTER_1"/>
    <property type="match status" value="1"/>
</dbReference>
<keyword evidence="5 11" id="KW-1003">Cell membrane</keyword>
<keyword evidence="9 11" id="KW-0472">Membrane</keyword>
<gene>
    <name evidence="11" type="primary">ftsE</name>
    <name evidence="13" type="ordered locus">Dvul_0022</name>
</gene>
<keyword evidence="8 11" id="KW-0067">ATP-binding</keyword>
<evidence type="ECO:0000256" key="10">
    <source>
        <dbReference type="ARBA" id="ARBA00023306"/>
    </source>
</evidence>
<accession>A0A0H3A4T7</accession>
<dbReference type="GO" id="GO:0022857">
    <property type="term" value="F:transmembrane transporter activity"/>
    <property type="evidence" value="ECO:0007669"/>
    <property type="project" value="TreeGrafter"/>
</dbReference>
<dbReference type="GO" id="GO:0005886">
    <property type="term" value="C:plasma membrane"/>
    <property type="evidence" value="ECO:0007669"/>
    <property type="project" value="UniProtKB-SubCell"/>
</dbReference>
<dbReference type="InterPro" id="IPR015854">
    <property type="entry name" value="ABC_transpr_LolD-like"/>
</dbReference>
<dbReference type="InterPro" id="IPR017911">
    <property type="entry name" value="MacB-like_ATP-bd"/>
</dbReference>
<dbReference type="PROSITE" id="PS50893">
    <property type="entry name" value="ABC_TRANSPORTER_2"/>
    <property type="match status" value="1"/>
</dbReference>
<dbReference type="RefSeq" id="WP_011791331.1">
    <property type="nucleotide sequence ID" value="NC_008751.1"/>
</dbReference>
<protein>
    <recommendedName>
        <fullName evidence="3 11">Cell division ATP-binding protein FtsE</fullName>
    </recommendedName>
</protein>
<dbReference type="PANTHER" id="PTHR24220:SF470">
    <property type="entry name" value="CELL DIVISION ATP-BINDING PROTEIN FTSE"/>
    <property type="match status" value="1"/>
</dbReference>
<dbReference type="NCBIfam" id="TIGR02673">
    <property type="entry name" value="FtsE"/>
    <property type="match status" value="1"/>
</dbReference>
<dbReference type="GO" id="GO:0051301">
    <property type="term" value="P:cell division"/>
    <property type="evidence" value="ECO:0007669"/>
    <property type="project" value="UniProtKB-UniRule"/>
</dbReference>
<dbReference type="CDD" id="cd03255">
    <property type="entry name" value="ABC_MJ0796_LolCDE_FtsE"/>
    <property type="match status" value="1"/>
</dbReference>
<evidence type="ECO:0000313" key="14">
    <source>
        <dbReference type="Proteomes" id="UP000009173"/>
    </source>
</evidence>
<evidence type="ECO:0000259" key="12">
    <source>
        <dbReference type="PROSITE" id="PS50893"/>
    </source>
</evidence>